<dbReference type="AlphaFoldDB" id="A0A834P744"/>
<protein>
    <submittedName>
        <fullName evidence="2">Uncharacterized protein</fullName>
    </submittedName>
</protein>
<feature type="region of interest" description="Disordered" evidence="1">
    <location>
        <begin position="77"/>
        <end position="100"/>
    </location>
</feature>
<name>A0A834P744_VESPE</name>
<dbReference type="EMBL" id="JACSDY010000003">
    <property type="protein sequence ID" value="KAF7431399.1"/>
    <property type="molecule type" value="Genomic_DNA"/>
</dbReference>
<sequence>MRRVVPPQAYKRERLSAHVPEMSPDRCDIAVVDDGDFLPEVFGPATLLFPCRETLSKNDLAAVPPPLLHTTLNNYDKHIPSHPSSLPGNPAGISKKYSAR</sequence>
<evidence type="ECO:0000256" key="1">
    <source>
        <dbReference type="SAM" id="MobiDB-lite"/>
    </source>
</evidence>
<comment type="caution">
    <text evidence="2">The sequence shown here is derived from an EMBL/GenBank/DDBJ whole genome shotgun (WGS) entry which is preliminary data.</text>
</comment>
<accession>A0A834P744</accession>
<evidence type="ECO:0000313" key="2">
    <source>
        <dbReference type="EMBL" id="KAF7431399.1"/>
    </source>
</evidence>
<reference evidence="2" key="1">
    <citation type="journal article" date="2020" name="G3 (Bethesda)">
        <title>High-Quality Assemblies for Three Invasive Social Wasps from the &lt;i&gt;Vespula&lt;/i&gt; Genus.</title>
        <authorList>
            <person name="Harrop T.W.R."/>
            <person name="Guhlin J."/>
            <person name="McLaughlin G.M."/>
            <person name="Permina E."/>
            <person name="Stockwell P."/>
            <person name="Gilligan J."/>
            <person name="Le Lec M.F."/>
            <person name="Gruber M.A.M."/>
            <person name="Quinn O."/>
            <person name="Lovegrove M."/>
            <person name="Duncan E.J."/>
            <person name="Remnant E.J."/>
            <person name="Van Eeckhoven J."/>
            <person name="Graham B."/>
            <person name="Knapp R.A."/>
            <person name="Langford K.W."/>
            <person name="Kronenberg Z."/>
            <person name="Press M.O."/>
            <person name="Eacker S.M."/>
            <person name="Wilson-Rankin E.E."/>
            <person name="Purcell J."/>
            <person name="Lester P.J."/>
            <person name="Dearden P.K."/>
        </authorList>
    </citation>
    <scope>NUCLEOTIDE SEQUENCE</scope>
    <source>
        <strain evidence="2">Volc-1</strain>
    </source>
</reference>
<dbReference type="Proteomes" id="UP000600918">
    <property type="component" value="Unassembled WGS sequence"/>
</dbReference>
<organism evidence="2 3">
    <name type="scientific">Vespula pensylvanica</name>
    <name type="common">Western yellow jacket</name>
    <name type="synonym">Wasp</name>
    <dbReference type="NCBI Taxonomy" id="30213"/>
    <lineage>
        <taxon>Eukaryota</taxon>
        <taxon>Metazoa</taxon>
        <taxon>Ecdysozoa</taxon>
        <taxon>Arthropoda</taxon>
        <taxon>Hexapoda</taxon>
        <taxon>Insecta</taxon>
        <taxon>Pterygota</taxon>
        <taxon>Neoptera</taxon>
        <taxon>Endopterygota</taxon>
        <taxon>Hymenoptera</taxon>
        <taxon>Apocrita</taxon>
        <taxon>Aculeata</taxon>
        <taxon>Vespoidea</taxon>
        <taxon>Vespidae</taxon>
        <taxon>Vespinae</taxon>
        <taxon>Vespula</taxon>
    </lineage>
</organism>
<proteinExistence type="predicted"/>
<keyword evidence="3" id="KW-1185">Reference proteome</keyword>
<evidence type="ECO:0000313" key="3">
    <source>
        <dbReference type="Proteomes" id="UP000600918"/>
    </source>
</evidence>
<gene>
    <name evidence="2" type="ORF">H0235_004323</name>
</gene>